<evidence type="ECO:0000256" key="2">
    <source>
        <dbReference type="ARBA" id="ARBA00001946"/>
    </source>
</evidence>
<protein>
    <recommendedName>
        <fullName evidence="11">Hydroxyethylthiazole kinase</fullName>
        <ecNumber evidence="11">2.7.1.50</ecNumber>
    </recommendedName>
    <alternativeName>
        <fullName evidence="11">4-methyl-5-beta-hydroxyethylthiazole kinase</fullName>
        <shortName evidence="11">TH kinase</shortName>
        <shortName evidence="11">Thz kinase</shortName>
    </alternativeName>
</protein>
<comment type="pathway">
    <text evidence="3 11">Cofactor biosynthesis; thiamine diphosphate biosynthesis; 4-methyl-5-(2-phosphoethyl)-thiazole from 5-(2-hydroxyethyl)-4-methylthiazole: step 1/1.</text>
</comment>
<dbReference type="HAMAP" id="MF_00228">
    <property type="entry name" value="Thz_kinase"/>
    <property type="match status" value="1"/>
</dbReference>
<organism evidence="12 13">
    <name type="scientific">Sporosarcina newyorkensis</name>
    <dbReference type="NCBI Taxonomy" id="759851"/>
    <lineage>
        <taxon>Bacteria</taxon>
        <taxon>Bacillati</taxon>
        <taxon>Bacillota</taxon>
        <taxon>Bacilli</taxon>
        <taxon>Bacillales</taxon>
        <taxon>Caryophanaceae</taxon>
        <taxon>Sporosarcina</taxon>
    </lineage>
</organism>
<keyword evidence="4 11" id="KW-0808">Transferase</keyword>
<dbReference type="RefSeq" id="WP_078818644.1">
    <property type="nucleotide sequence ID" value="NZ_FUYJ01000010.1"/>
</dbReference>
<evidence type="ECO:0000256" key="11">
    <source>
        <dbReference type="HAMAP-Rule" id="MF_00228"/>
    </source>
</evidence>
<dbReference type="InterPro" id="IPR029056">
    <property type="entry name" value="Ribokinase-like"/>
</dbReference>
<reference evidence="13" key="1">
    <citation type="submission" date="2017-02" db="EMBL/GenBank/DDBJ databases">
        <authorList>
            <person name="Varghese N."/>
            <person name="Submissions S."/>
        </authorList>
    </citation>
    <scope>NUCLEOTIDE SEQUENCE [LARGE SCALE GENOMIC DNA]</scope>
    <source>
        <strain evidence="13">DSM 23966</strain>
    </source>
</reference>
<evidence type="ECO:0000256" key="6">
    <source>
        <dbReference type="ARBA" id="ARBA00022741"/>
    </source>
</evidence>
<evidence type="ECO:0000256" key="3">
    <source>
        <dbReference type="ARBA" id="ARBA00004868"/>
    </source>
</evidence>
<comment type="cofactor">
    <cofactor evidence="2 11">
        <name>Mg(2+)</name>
        <dbReference type="ChEBI" id="CHEBI:18420"/>
    </cofactor>
</comment>
<evidence type="ECO:0000256" key="10">
    <source>
        <dbReference type="ARBA" id="ARBA00022977"/>
    </source>
</evidence>
<dbReference type="CDD" id="cd01170">
    <property type="entry name" value="THZ_kinase"/>
    <property type="match status" value="1"/>
</dbReference>
<dbReference type="EC" id="2.7.1.50" evidence="11"/>
<feature type="binding site" evidence="11">
    <location>
        <position position="115"/>
    </location>
    <ligand>
        <name>ATP</name>
        <dbReference type="ChEBI" id="CHEBI:30616"/>
    </ligand>
</feature>
<comment type="catalytic activity">
    <reaction evidence="1 11">
        <text>5-(2-hydroxyethyl)-4-methylthiazole + ATP = 4-methyl-5-(2-phosphooxyethyl)-thiazole + ADP + H(+)</text>
        <dbReference type="Rhea" id="RHEA:24212"/>
        <dbReference type="ChEBI" id="CHEBI:15378"/>
        <dbReference type="ChEBI" id="CHEBI:17957"/>
        <dbReference type="ChEBI" id="CHEBI:30616"/>
        <dbReference type="ChEBI" id="CHEBI:58296"/>
        <dbReference type="ChEBI" id="CHEBI:456216"/>
        <dbReference type="EC" id="2.7.1.50"/>
    </reaction>
</comment>
<evidence type="ECO:0000256" key="8">
    <source>
        <dbReference type="ARBA" id="ARBA00022840"/>
    </source>
</evidence>
<dbReference type="GO" id="GO:0004417">
    <property type="term" value="F:hydroxyethylthiazole kinase activity"/>
    <property type="evidence" value="ECO:0007669"/>
    <property type="project" value="UniProtKB-UniRule"/>
</dbReference>
<evidence type="ECO:0000256" key="1">
    <source>
        <dbReference type="ARBA" id="ARBA00001771"/>
    </source>
</evidence>
<accession>A0A1T4YVX6</accession>
<dbReference type="EMBL" id="FUYJ01000010">
    <property type="protein sequence ID" value="SKB05920.1"/>
    <property type="molecule type" value="Genomic_DNA"/>
</dbReference>
<dbReference type="PRINTS" id="PR01099">
    <property type="entry name" value="HYETHTZKNASE"/>
</dbReference>
<sequence>MPLIHQLRKEQPLVHCITNIVVANFQANGLLAIGASPVMADAIEEAKDIAKVADCSILNIGTLKQQTVDAMILSGNSARAAGKPVVLDPVGAGATPFRKACVLQILDEVDVTLLRCNVGELAAIADIPWNAKGVDAGEGQADVEGIAKIVALKYACLVAVSGEIDIVTDGHSTLSITGGHPMMTNITGTGCLLSSVVGAFLSIGSERPLEAAAAALAFYKRAGEEAAKVSHGPGDFAMNFLNALYTLDRKTKTYLV</sequence>
<keyword evidence="10 11" id="KW-0784">Thiamine biosynthesis</keyword>
<dbReference type="InterPro" id="IPR000417">
    <property type="entry name" value="Hyethyz_kinase"/>
</dbReference>
<dbReference type="Proteomes" id="UP000190042">
    <property type="component" value="Unassembled WGS sequence"/>
</dbReference>
<dbReference type="GO" id="GO:0005524">
    <property type="term" value="F:ATP binding"/>
    <property type="evidence" value="ECO:0007669"/>
    <property type="project" value="UniProtKB-UniRule"/>
</dbReference>
<evidence type="ECO:0000256" key="7">
    <source>
        <dbReference type="ARBA" id="ARBA00022777"/>
    </source>
</evidence>
<evidence type="ECO:0000313" key="12">
    <source>
        <dbReference type="EMBL" id="SKB05920.1"/>
    </source>
</evidence>
<keyword evidence="5 11" id="KW-0479">Metal-binding</keyword>
<dbReference type="PIRSF" id="PIRSF000513">
    <property type="entry name" value="Thz_kinase"/>
    <property type="match status" value="1"/>
</dbReference>
<keyword evidence="7 11" id="KW-0418">Kinase</keyword>
<keyword evidence="9 11" id="KW-0460">Magnesium</keyword>
<keyword evidence="13" id="KW-1185">Reference proteome</keyword>
<dbReference type="SUPFAM" id="SSF53613">
    <property type="entry name" value="Ribokinase-like"/>
    <property type="match status" value="1"/>
</dbReference>
<proteinExistence type="inferred from homology"/>
<comment type="function">
    <text evidence="11">Catalyzes the phosphorylation of the hydroxyl group of 4-methyl-5-beta-hydroxyethylthiazole (THZ).</text>
</comment>
<dbReference type="Pfam" id="PF02110">
    <property type="entry name" value="HK"/>
    <property type="match status" value="1"/>
</dbReference>
<dbReference type="GO" id="GO:0000287">
    <property type="term" value="F:magnesium ion binding"/>
    <property type="evidence" value="ECO:0007669"/>
    <property type="project" value="UniProtKB-UniRule"/>
</dbReference>
<dbReference type="GO" id="GO:0009228">
    <property type="term" value="P:thiamine biosynthetic process"/>
    <property type="evidence" value="ECO:0007669"/>
    <property type="project" value="UniProtKB-KW"/>
</dbReference>
<feature type="binding site" evidence="11">
    <location>
        <position position="161"/>
    </location>
    <ligand>
        <name>ATP</name>
        <dbReference type="ChEBI" id="CHEBI:30616"/>
    </ligand>
</feature>
<keyword evidence="6 11" id="KW-0547">Nucleotide-binding</keyword>
<comment type="similarity">
    <text evidence="11">Belongs to the Thz kinase family.</text>
</comment>
<feature type="binding site" evidence="11">
    <location>
        <position position="188"/>
    </location>
    <ligand>
        <name>substrate</name>
    </ligand>
</feature>
<evidence type="ECO:0000256" key="4">
    <source>
        <dbReference type="ARBA" id="ARBA00022679"/>
    </source>
</evidence>
<name>A0A1T4YVX6_9BACL</name>
<dbReference type="Gene3D" id="3.40.1190.20">
    <property type="match status" value="1"/>
</dbReference>
<evidence type="ECO:0000256" key="9">
    <source>
        <dbReference type="ARBA" id="ARBA00022842"/>
    </source>
</evidence>
<dbReference type="NCBIfam" id="NF006830">
    <property type="entry name" value="PRK09355.1"/>
    <property type="match status" value="1"/>
</dbReference>
<dbReference type="AlphaFoldDB" id="A0A1T4YVX6"/>
<gene>
    <name evidence="11" type="primary">thiM</name>
    <name evidence="12" type="ORF">SAMN04244570_0031</name>
</gene>
<evidence type="ECO:0000256" key="5">
    <source>
        <dbReference type="ARBA" id="ARBA00022723"/>
    </source>
</evidence>
<dbReference type="NCBIfam" id="TIGR00694">
    <property type="entry name" value="thiM"/>
    <property type="match status" value="1"/>
</dbReference>
<keyword evidence="8 11" id="KW-0067">ATP-binding</keyword>
<feature type="binding site" evidence="11">
    <location>
        <position position="39"/>
    </location>
    <ligand>
        <name>substrate</name>
    </ligand>
</feature>
<dbReference type="UniPathway" id="UPA00060">
    <property type="reaction ID" value="UER00139"/>
</dbReference>
<evidence type="ECO:0000313" key="13">
    <source>
        <dbReference type="Proteomes" id="UP000190042"/>
    </source>
</evidence>
<dbReference type="GO" id="GO:0009229">
    <property type="term" value="P:thiamine diphosphate biosynthetic process"/>
    <property type="evidence" value="ECO:0007669"/>
    <property type="project" value="UniProtKB-UniRule"/>
</dbReference>